<accession>A0A9D4GSI0</accession>
<feature type="transmembrane region" description="Helical" evidence="1">
    <location>
        <begin position="442"/>
        <end position="462"/>
    </location>
</feature>
<reference evidence="3" key="1">
    <citation type="journal article" date="2019" name="bioRxiv">
        <title>The Genome of the Zebra Mussel, Dreissena polymorpha: A Resource for Invasive Species Research.</title>
        <authorList>
            <person name="McCartney M.A."/>
            <person name="Auch B."/>
            <person name="Kono T."/>
            <person name="Mallez S."/>
            <person name="Zhang Y."/>
            <person name="Obille A."/>
            <person name="Becker A."/>
            <person name="Abrahante J.E."/>
            <person name="Garbe J."/>
            <person name="Badalamenti J.P."/>
            <person name="Herman A."/>
            <person name="Mangelson H."/>
            <person name="Liachko I."/>
            <person name="Sullivan S."/>
            <person name="Sone E.D."/>
            <person name="Koren S."/>
            <person name="Silverstein K.A.T."/>
            <person name="Beckman K.B."/>
            <person name="Gohl D.M."/>
        </authorList>
    </citation>
    <scope>NUCLEOTIDE SEQUENCE</scope>
    <source>
        <strain evidence="3">Duluth1</strain>
        <tissue evidence="3">Whole animal</tissue>
    </source>
</reference>
<evidence type="ECO:0000256" key="1">
    <source>
        <dbReference type="SAM" id="Phobius"/>
    </source>
</evidence>
<reference evidence="3" key="2">
    <citation type="submission" date="2020-11" db="EMBL/GenBank/DDBJ databases">
        <authorList>
            <person name="McCartney M.A."/>
            <person name="Auch B."/>
            <person name="Kono T."/>
            <person name="Mallez S."/>
            <person name="Becker A."/>
            <person name="Gohl D.M."/>
            <person name="Silverstein K.A.T."/>
            <person name="Koren S."/>
            <person name="Bechman K.B."/>
            <person name="Herman A."/>
            <person name="Abrahante J.E."/>
            <person name="Garbe J."/>
        </authorList>
    </citation>
    <scope>NUCLEOTIDE SEQUENCE</scope>
    <source>
        <strain evidence="3">Duluth1</strain>
        <tissue evidence="3">Whole animal</tissue>
    </source>
</reference>
<organism evidence="3 4">
    <name type="scientific">Dreissena polymorpha</name>
    <name type="common">Zebra mussel</name>
    <name type="synonym">Mytilus polymorpha</name>
    <dbReference type="NCBI Taxonomy" id="45954"/>
    <lineage>
        <taxon>Eukaryota</taxon>
        <taxon>Metazoa</taxon>
        <taxon>Spiralia</taxon>
        <taxon>Lophotrochozoa</taxon>
        <taxon>Mollusca</taxon>
        <taxon>Bivalvia</taxon>
        <taxon>Autobranchia</taxon>
        <taxon>Heteroconchia</taxon>
        <taxon>Euheterodonta</taxon>
        <taxon>Imparidentia</taxon>
        <taxon>Neoheterodontei</taxon>
        <taxon>Myida</taxon>
        <taxon>Dreissenoidea</taxon>
        <taxon>Dreissenidae</taxon>
        <taxon>Dreissena</taxon>
    </lineage>
</organism>
<gene>
    <name evidence="3" type="ORF">DPMN_124039</name>
</gene>
<keyword evidence="1" id="KW-1133">Transmembrane helix</keyword>
<protein>
    <submittedName>
        <fullName evidence="3">Uncharacterized protein</fullName>
    </submittedName>
</protein>
<feature type="transmembrane region" description="Helical" evidence="1">
    <location>
        <begin position="346"/>
        <end position="367"/>
    </location>
</feature>
<comment type="caution">
    <text evidence="3">The sequence shown here is derived from an EMBL/GenBank/DDBJ whole genome shotgun (WGS) entry which is preliminary data.</text>
</comment>
<evidence type="ECO:0000313" key="4">
    <source>
        <dbReference type="Proteomes" id="UP000828390"/>
    </source>
</evidence>
<keyword evidence="2" id="KW-0732">Signal</keyword>
<dbReference type="Proteomes" id="UP000828390">
    <property type="component" value="Unassembled WGS sequence"/>
</dbReference>
<feature type="signal peptide" evidence="2">
    <location>
        <begin position="1"/>
        <end position="18"/>
    </location>
</feature>
<proteinExistence type="predicted"/>
<feature type="transmembrane region" description="Helical" evidence="1">
    <location>
        <begin position="323"/>
        <end position="340"/>
    </location>
</feature>
<dbReference type="AlphaFoldDB" id="A0A9D4GSI0"/>
<keyword evidence="1" id="KW-0812">Transmembrane</keyword>
<feature type="transmembrane region" description="Helical" evidence="1">
    <location>
        <begin position="172"/>
        <end position="194"/>
    </location>
</feature>
<evidence type="ECO:0000256" key="2">
    <source>
        <dbReference type="SAM" id="SignalP"/>
    </source>
</evidence>
<evidence type="ECO:0000313" key="3">
    <source>
        <dbReference type="EMBL" id="KAH3822265.1"/>
    </source>
</evidence>
<feature type="chain" id="PRO_5039402097" evidence="2">
    <location>
        <begin position="19"/>
        <end position="607"/>
    </location>
</feature>
<name>A0A9D4GSI0_DREPO</name>
<dbReference type="EMBL" id="JAIWYP010000005">
    <property type="protein sequence ID" value="KAH3822265.1"/>
    <property type="molecule type" value="Genomic_DNA"/>
</dbReference>
<keyword evidence="1" id="KW-0472">Membrane</keyword>
<keyword evidence="4" id="KW-1185">Reference proteome</keyword>
<feature type="transmembrane region" description="Helical" evidence="1">
    <location>
        <begin position="236"/>
        <end position="258"/>
    </location>
</feature>
<sequence>MINWYGVFTLLCSVFTWCSVFTMCNMFTDVKCCVFTVLYIQKEVKYMLDMFTWVHIRSCSWQWCMVKCFQSSYVCVHVMCVHISEVKFVNSGAFTCVRCRCVMFTMQSEITLKYDHNSGVRCIYFKIKVNSVQLLCSCVHSVKFNHRSDVCVHKDIVFTERCMCSQLWCSCVHSIVFTFVLFSMFTLWCCVFIVKWLDVFTFLSCFHNSVMLCVQNICVCFHNSGVLCSVFKLHSVFTIVLCSLCCVFTADLCMFIFVCVHSCVHIQCNVFTFPCCFHNIVMLCVQIVVYCFHNSGVVFTILLYSVFKLHSVFTIVCFQSSSVMCSVFTSSCVSSGVVAFKKLCCVFTVLLCMFIFVCVHSCVHIQCNVFTFPCCFHNIVMLCVQIVVYCFHNSGVVFTILLYSVFKLHSVFTIVCFQSSSVMCSVFTSSCVSSGVVAFKKLCCVFAIMWCCVFTRCCVFTICSCARRSDVLKCDHNSEVLHVNIRGQCSVLTVKYVYSSWLRVFTCSLFTCFHSEDLCSCFHTSGVCVHSGCVLCNVFTEVCSAFTEALCRRCSVFTGWCSVLTRGMCSQKCVHIDVLNVLIRVVMCIHNRASRGANIDQQSFELR</sequence>